<proteinExistence type="inferred from homology"/>
<keyword evidence="6 14" id="KW-0853">WD repeat</keyword>
<comment type="subcellular location">
    <subcellularLocation>
        <location evidence="2">Lysosome membrane</location>
    </subcellularLocation>
    <subcellularLocation>
        <location evidence="1">Nucleus</location>
        <location evidence="1">Nuclear pore complex</location>
    </subcellularLocation>
</comment>
<dbReference type="GO" id="GO:0032527">
    <property type="term" value="P:protein exit from endoplasmic reticulum"/>
    <property type="evidence" value="ECO:0007669"/>
    <property type="project" value="TreeGrafter"/>
</dbReference>
<comment type="similarity">
    <text evidence="3">Belongs to the WD repeat SEC13 family.</text>
</comment>
<dbReference type="SMART" id="SM00320">
    <property type="entry name" value="WD40"/>
    <property type="match status" value="2"/>
</dbReference>
<dbReference type="GO" id="GO:0031080">
    <property type="term" value="C:nuclear pore outer ring"/>
    <property type="evidence" value="ECO:0007669"/>
    <property type="project" value="TreeGrafter"/>
</dbReference>
<keyword evidence="10" id="KW-0811">Translocation</keyword>
<protein>
    <recommendedName>
        <fullName evidence="4">Protein SEC13 homolog</fullName>
    </recommendedName>
</protein>
<dbReference type="Ensembl" id="ENSCCRT00020111522.1">
    <property type="protein sequence ID" value="ENSCCRP00020102029.1"/>
    <property type="gene ID" value="ENSCCRG00020046748.1"/>
</dbReference>
<evidence type="ECO:0000256" key="5">
    <source>
        <dbReference type="ARBA" id="ARBA00022448"/>
    </source>
</evidence>
<dbReference type="PROSITE" id="PS50294">
    <property type="entry name" value="WD_REPEATS_REGION"/>
    <property type="match status" value="1"/>
</dbReference>
<dbReference type="GO" id="GO:0051028">
    <property type="term" value="P:mRNA transport"/>
    <property type="evidence" value="ECO:0007669"/>
    <property type="project" value="UniProtKB-KW"/>
</dbReference>
<keyword evidence="7" id="KW-0677">Repeat</keyword>
<evidence type="ECO:0000256" key="10">
    <source>
        <dbReference type="ARBA" id="ARBA00023010"/>
    </source>
</evidence>
<evidence type="ECO:0000256" key="4">
    <source>
        <dbReference type="ARBA" id="ARBA00019195"/>
    </source>
</evidence>
<feature type="repeat" description="WD" evidence="14">
    <location>
        <begin position="9"/>
        <end position="50"/>
    </location>
</feature>
<dbReference type="Gene3D" id="2.130.10.10">
    <property type="entry name" value="YVTN repeat-like/Quinoprotein amine dehydrogenase"/>
    <property type="match status" value="1"/>
</dbReference>
<evidence type="ECO:0000256" key="12">
    <source>
        <dbReference type="ARBA" id="ARBA00023228"/>
    </source>
</evidence>
<dbReference type="GO" id="GO:0006606">
    <property type="term" value="P:protein import into nucleus"/>
    <property type="evidence" value="ECO:0007669"/>
    <property type="project" value="TreeGrafter"/>
</dbReference>
<dbReference type="Pfam" id="PF00400">
    <property type="entry name" value="WD40"/>
    <property type="match status" value="2"/>
</dbReference>
<evidence type="ECO:0000256" key="7">
    <source>
        <dbReference type="ARBA" id="ARBA00022737"/>
    </source>
</evidence>
<evidence type="ECO:0000256" key="3">
    <source>
        <dbReference type="ARBA" id="ARBA00010102"/>
    </source>
</evidence>
<evidence type="ECO:0000256" key="1">
    <source>
        <dbReference type="ARBA" id="ARBA00004567"/>
    </source>
</evidence>
<evidence type="ECO:0000256" key="6">
    <source>
        <dbReference type="ARBA" id="ARBA00022574"/>
    </source>
</evidence>
<keyword evidence="12" id="KW-0458">Lysosome</keyword>
<dbReference type="GO" id="GO:0032008">
    <property type="term" value="P:positive regulation of TOR signaling"/>
    <property type="evidence" value="ECO:0007669"/>
    <property type="project" value="TreeGrafter"/>
</dbReference>
<evidence type="ECO:0000256" key="13">
    <source>
        <dbReference type="ARBA" id="ARBA00023242"/>
    </source>
</evidence>
<dbReference type="PANTHER" id="PTHR11024:SF2">
    <property type="entry name" value="PROTEIN SEC13 HOMOLOG"/>
    <property type="match status" value="1"/>
</dbReference>
<evidence type="ECO:0000313" key="16">
    <source>
        <dbReference type="Proteomes" id="UP000694701"/>
    </source>
</evidence>
<dbReference type="SUPFAM" id="SSF50978">
    <property type="entry name" value="WD40 repeat-like"/>
    <property type="match status" value="1"/>
</dbReference>
<keyword evidence="11" id="KW-0906">Nuclear pore complex</keyword>
<dbReference type="InterPro" id="IPR001680">
    <property type="entry name" value="WD40_rpt"/>
</dbReference>
<dbReference type="InterPro" id="IPR036322">
    <property type="entry name" value="WD40_repeat_dom_sf"/>
</dbReference>
<keyword evidence="5" id="KW-0813">Transport</keyword>
<evidence type="ECO:0000256" key="9">
    <source>
        <dbReference type="ARBA" id="ARBA00022927"/>
    </source>
</evidence>
<accession>A0A8C2JZI5</accession>
<evidence type="ECO:0000256" key="8">
    <source>
        <dbReference type="ARBA" id="ARBA00022816"/>
    </source>
</evidence>
<dbReference type="GO" id="GO:0005198">
    <property type="term" value="F:structural molecule activity"/>
    <property type="evidence" value="ECO:0007669"/>
    <property type="project" value="InterPro"/>
</dbReference>
<dbReference type="Proteomes" id="UP000694701">
    <property type="component" value="Unplaced"/>
</dbReference>
<organism evidence="15 16">
    <name type="scientific">Cyprinus carpio</name>
    <name type="common">Common carp</name>
    <dbReference type="NCBI Taxonomy" id="7962"/>
    <lineage>
        <taxon>Eukaryota</taxon>
        <taxon>Metazoa</taxon>
        <taxon>Chordata</taxon>
        <taxon>Craniata</taxon>
        <taxon>Vertebrata</taxon>
        <taxon>Euteleostomi</taxon>
        <taxon>Actinopterygii</taxon>
        <taxon>Neopterygii</taxon>
        <taxon>Teleostei</taxon>
        <taxon>Ostariophysi</taxon>
        <taxon>Cypriniformes</taxon>
        <taxon>Cyprinidae</taxon>
        <taxon>Cyprininae</taxon>
        <taxon>Cyprinus</taxon>
    </lineage>
</organism>
<keyword evidence="9" id="KW-0653">Protein transport</keyword>
<dbReference type="GO" id="GO:0005765">
    <property type="term" value="C:lysosomal membrane"/>
    <property type="evidence" value="ECO:0007669"/>
    <property type="project" value="UniProtKB-SubCell"/>
</dbReference>
<dbReference type="PROSITE" id="PS50082">
    <property type="entry name" value="WD_REPEATS_2"/>
    <property type="match status" value="2"/>
</dbReference>
<evidence type="ECO:0000256" key="14">
    <source>
        <dbReference type="PROSITE-ProRule" id="PRU00221"/>
    </source>
</evidence>
<evidence type="ECO:0000256" key="11">
    <source>
        <dbReference type="ARBA" id="ARBA00023132"/>
    </source>
</evidence>
<dbReference type="InterPro" id="IPR015943">
    <property type="entry name" value="WD40/YVTN_repeat-like_dom_sf"/>
</dbReference>
<evidence type="ECO:0000256" key="2">
    <source>
        <dbReference type="ARBA" id="ARBA00004656"/>
    </source>
</evidence>
<evidence type="ECO:0000313" key="15">
    <source>
        <dbReference type="Ensembl" id="ENSCCRP00020102029.1"/>
    </source>
</evidence>
<keyword evidence="13" id="KW-0539">Nucleus</keyword>
<dbReference type="AlphaFoldDB" id="A0A8C2JZI5"/>
<dbReference type="InterPro" id="IPR037363">
    <property type="entry name" value="Sec13/Seh1_fam"/>
</dbReference>
<name>A0A8C2JZI5_CYPCA</name>
<reference evidence="15" key="1">
    <citation type="submission" date="2025-08" db="UniProtKB">
        <authorList>
            <consortium name="Ensembl"/>
        </authorList>
    </citation>
    <scope>IDENTIFICATION</scope>
</reference>
<dbReference type="GO" id="GO:0030127">
    <property type="term" value="C:COPII vesicle coat"/>
    <property type="evidence" value="ECO:0007669"/>
    <property type="project" value="TreeGrafter"/>
</dbReference>
<dbReference type="PANTHER" id="PTHR11024">
    <property type="entry name" value="NUCLEAR PORE COMPLEX PROTEIN SEC13 / SEH1 FAMILY MEMBER"/>
    <property type="match status" value="1"/>
</dbReference>
<keyword evidence="8" id="KW-0509">mRNA transport</keyword>
<sequence>MVSIINTVDTSHEDMIHDAQMDYYGTRLATCSSDRSVKIFDVKNGGQILVADLRGHEGPVWQVAWAHPMYGNILASCSYDRKVIIWKEENGTWDKMYEYTGHDSSGNFTLLTLASNTVTQKCIPLWTITRLFSRSELCLLGTV</sequence>
<feature type="repeat" description="WD" evidence="14">
    <location>
        <begin position="53"/>
        <end position="87"/>
    </location>
</feature>
<dbReference type="GO" id="GO:0090114">
    <property type="term" value="P:COPII-coated vesicle budding"/>
    <property type="evidence" value="ECO:0007669"/>
    <property type="project" value="TreeGrafter"/>
</dbReference>